<gene>
    <name evidence="1" type="ORF">M1B72_14585</name>
</gene>
<sequence>MDDSGLLELVEELACKVGFGKLEALDRLGDSEPDHYLSSSSYAKILLLRANGEDEETLQREIRSAQDRLDSLLADEERRQGVVIDGYLLVSLQAPPAPTMLSMIREYELDTHLCRKHIFWPEGGATASMQWRRLLRSTVLALPDSTNSATQIAWPEFEKDYNEIWRQISRSGSSAAAARKFLRGDD</sequence>
<organism evidence="1 2">
    <name type="scientific">Geomonas paludis</name>
    <dbReference type="NCBI Taxonomy" id="2740185"/>
    <lineage>
        <taxon>Bacteria</taxon>
        <taxon>Pseudomonadati</taxon>
        <taxon>Thermodesulfobacteriota</taxon>
        <taxon>Desulfuromonadia</taxon>
        <taxon>Geobacterales</taxon>
        <taxon>Geobacteraceae</taxon>
        <taxon>Geomonas</taxon>
    </lineage>
</organism>
<reference evidence="1" key="1">
    <citation type="submission" date="2022-04" db="EMBL/GenBank/DDBJ databases">
        <authorList>
            <person name="Liu G."/>
        </authorList>
    </citation>
    <scope>NUCLEOTIDE SEQUENCE</scope>
    <source>
        <strain evidence="1">RG22</strain>
    </source>
</reference>
<dbReference type="EMBL" id="CP096574">
    <property type="protein sequence ID" value="UPU34669.1"/>
    <property type="molecule type" value="Genomic_DNA"/>
</dbReference>
<proteinExistence type="predicted"/>
<name>A0ABY4LA31_9BACT</name>
<protein>
    <submittedName>
        <fullName evidence="1">Uncharacterized protein</fullName>
    </submittedName>
</protein>
<keyword evidence="2" id="KW-1185">Reference proteome</keyword>
<dbReference type="RefSeq" id="WP_248646378.1">
    <property type="nucleotide sequence ID" value="NZ_CP096574.1"/>
</dbReference>
<accession>A0ABY4LA31</accession>
<evidence type="ECO:0000313" key="1">
    <source>
        <dbReference type="EMBL" id="UPU34669.1"/>
    </source>
</evidence>
<evidence type="ECO:0000313" key="2">
    <source>
        <dbReference type="Proteomes" id="UP000831485"/>
    </source>
</evidence>
<dbReference type="Proteomes" id="UP000831485">
    <property type="component" value="Chromosome"/>
</dbReference>